<dbReference type="Proteomes" id="UP000494363">
    <property type="component" value="Unassembled WGS sequence"/>
</dbReference>
<evidence type="ECO:0000313" key="3">
    <source>
        <dbReference type="Proteomes" id="UP000494363"/>
    </source>
</evidence>
<keyword evidence="3" id="KW-1185">Reference proteome</keyword>
<reference evidence="2 3" key="1">
    <citation type="submission" date="2020-04" db="EMBL/GenBank/DDBJ databases">
        <authorList>
            <person name="De Canck E."/>
        </authorList>
    </citation>
    <scope>NUCLEOTIDE SEQUENCE [LARGE SCALE GENOMIC DNA]</scope>
    <source>
        <strain evidence="2 3">LMG 29542</strain>
    </source>
</reference>
<organism evidence="2 3">
    <name type="scientific">Paraburkholderia humisilvae</name>
    <dbReference type="NCBI Taxonomy" id="627669"/>
    <lineage>
        <taxon>Bacteria</taxon>
        <taxon>Pseudomonadati</taxon>
        <taxon>Pseudomonadota</taxon>
        <taxon>Betaproteobacteria</taxon>
        <taxon>Burkholderiales</taxon>
        <taxon>Burkholderiaceae</taxon>
        <taxon>Paraburkholderia</taxon>
    </lineage>
</organism>
<dbReference type="AlphaFoldDB" id="A0A6J5FB77"/>
<feature type="region of interest" description="Disordered" evidence="1">
    <location>
        <begin position="89"/>
        <end position="109"/>
    </location>
</feature>
<name>A0A6J5FB77_9BURK</name>
<dbReference type="EMBL" id="CADIKH010000155">
    <property type="protein sequence ID" value="CAB3774707.1"/>
    <property type="molecule type" value="Genomic_DNA"/>
</dbReference>
<protein>
    <submittedName>
        <fullName evidence="2">Uncharacterized protein</fullName>
    </submittedName>
</protein>
<evidence type="ECO:0000256" key="1">
    <source>
        <dbReference type="SAM" id="MobiDB-lite"/>
    </source>
</evidence>
<accession>A0A6J5FB77</accession>
<evidence type="ECO:0000313" key="2">
    <source>
        <dbReference type="EMBL" id="CAB3774707.1"/>
    </source>
</evidence>
<sequence>MPERKTVALERFAQRFDLAGQRLVERGFDTLGMPQRARGSALAIRASVSSACRPPLCAPIKPQYAALSPCVRPELYTLWPLAPSWAAMAPGPRPRPRISRPAARARVSR</sequence>
<feature type="compositionally biased region" description="Low complexity" evidence="1">
    <location>
        <begin position="99"/>
        <end position="109"/>
    </location>
</feature>
<gene>
    <name evidence="2" type="ORF">LMG29542_08085</name>
</gene>
<proteinExistence type="predicted"/>